<reference evidence="5 6" key="1">
    <citation type="submission" date="2016-05" db="EMBL/GenBank/DDBJ databases">
        <authorList>
            <person name="Naeem Raeece"/>
        </authorList>
    </citation>
    <scope>NUCLEOTIDE SEQUENCE [LARGE SCALE GENOMIC DNA]</scope>
</reference>
<dbReference type="AlphaFoldDB" id="A0A1A8VPB5"/>
<evidence type="ECO:0000256" key="2">
    <source>
        <dbReference type="SAM" id="SignalP"/>
    </source>
</evidence>
<dbReference type="EMBL" id="FLQU01000474">
    <property type="protein sequence ID" value="SBS86148.1"/>
    <property type="molecule type" value="Genomic_DNA"/>
</dbReference>
<sequence length="238" mass="27824">MHSRNMIFPIILFFAFVLNKSYEKNHDIGNLPNEEKRLALNLIQVYRDVRNAEDNFFEKFENSKKILNEIKWENKNVKGNDENASDSSAIPSSVSNPSAFSSPLLRHTTNKPISPSFVQIKSRGPVEEETIWRALYDTQLRRSPPTEQVHVFSTENVEREYEQARLHAFTSQIEIMRETFEKKLKYMSEEIPRRRRLTEVIKSATLLGEQIEQKNKISDRNPYQNGHMQKTYATSVVC</sequence>
<accession>A0A1A8VPB5</accession>
<evidence type="ECO:0000256" key="1">
    <source>
        <dbReference type="SAM" id="MobiDB-lite"/>
    </source>
</evidence>
<proteinExistence type="predicted"/>
<dbReference type="Proteomes" id="UP000078560">
    <property type="component" value="Unassembled WGS sequence"/>
</dbReference>
<evidence type="ECO:0000313" key="3">
    <source>
        <dbReference type="EMBL" id="SBS80631.1"/>
    </source>
</evidence>
<feature type="signal peptide" evidence="2">
    <location>
        <begin position="1"/>
        <end position="23"/>
    </location>
</feature>
<evidence type="ECO:0000313" key="4">
    <source>
        <dbReference type="EMBL" id="SBS86148.1"/>
    </source>
</evidence>
<dbReference type="EMBL" id="FLQV01000044">
    <property type="protein sequence ID" value="SBS80631.1"/>
    <property type="molecule type" value="Genomic_DNA"/>
</dbReference>
<gene>
    <name evidence="3" type="ORF">POVCU1_002000</name>
    <name evidence="4" type="ORF">POVCU2_0035520</name>
</gene>
<feature type="compositionally biased region" description="Low complexity" evidence="1">
    <location>
        <begin position="85"/>
        <end position="97"/>
    </location>
</feature>
<dbReference type="Proteomes" id="UP000078546">
    <property type="component" value="Unassembled WGS sequence"/>
</dbReference>
<dbReference type="VEuPathDB" id="PlasmoDB:PocGH01_02012200"/>
<evidence type="ECO:0000313" key="6">
    <source>
        <dbReference type="Proteomes" id="UP000078560"/>
    </source>
</evidence>
<feature type="chain" id="PRO_5015059534" evidence="2">
    <location>
        <begin position="24"/>
        <end position="238"/>
    </location>
</feature>
<feature type="region of interest" description="Disordered" evidence="1">
    <location>
        <begin position="77"/>
        <end position="97"/>
    </location>
</feature>
<protein>
    <submittedName>
        <fullName evidence="3">Uncharacterized protein</fullName>
    </submittedName>
</protein>
<name>A0A1A8VPB5_PLAOA</name>
<organism evidence="3 5">
    <name type="scientific">Plasmodium ovale curtisi</name>
    <dbReference type="NCBI Taxonomy" id="864141"/>
    <lineage>
        <taxon>Eukaryota</taxon>
        <taxon>Sar</taxon>
        <taxon>Alveolata</taxon>
        <taxon>Apicomplexa</taxon>
        <taxon>Aconoidasida</taxon>
        <taxon>Haemosporida</taxon>
        <taxon>Plasmodiidae</taxon>
        <taxon>Plasmodium</taxon>
        <taxon>Plasmodium (Plasmodium)</taxon>
    </lineage>
</organism>
<keyword evidence="2" id="KW-0732">Signal</keyword>
<reference evidence="3" key="2">
    <citation type="submission" date="2016-05" db="EMBL/GenBank/DDBJ databases">
        <authorList>
            <person name="Lavstsen T."/>
            <person name="Jespersen J.S."/>
        </authorList>
    </citation>
    <scope>NUCLEOTIDE SEQUENCE [LARGE SCALE GENOMIC DNA]</scope>
</reference>
<evidence type="ECO:0000313" key="5">
    <source>
        <dbReference type="Proteomes" id="UP000078546"/>
    </source>
</evidence>